<keyword evidence="2" id="KW-0067">ATP-binding</keyword>
<dbReference type="GO" id="GO:0004386">
    <property type="term" value="F:helicase activity"/>
    <property type="evidence" value="ECO:0007669"/>
    <property type="project" value="UniProtKB-KW"/>
</dbReference>
<dbReference type="SUPFAM" id="SSF52540">
    <property type="entry name" value="P-loop containing nucleoside triphosphate hydrolases"/>
    <property type="match status" value="1"/>
</dbReference>
<evidence type="ECO:0000256" key="1">
    <source>
        <dbReference type="SAM" id="MobiDB-lite"/>
    </source>
</evidence>
<sequence length="1010" mass="115143">MATNEAVVYDFPQTTETMHKFLDSKGLIKKDADGKDVEDLSRAEMLMILYRHPKLLDEFKNYSGNTLVDPLPYALIENVPGHGLGLSPGEKPRILQWIESGLITWDELIKFIPSQPSKKQLADSFRQWAAKNYTERNVNDLPEDVLAAAEIQRIVQYGDPDLRRYIVLHIVTKFWQGIPIPDTEGPEGTVSFSDWQDEVNKRFGAFVAPEMCNVETAINGCTTTNGVRQKRIYQQMLQYFYTLETSQRIRGMLLCWNVGAGKTCGLHAMAANFYRKNLKMGYGPNHPDRWRLIWVTRRNLLSVPDSEEFACFRGTADMTMKNAYEVMSITQLFNMLRSFFNISGLVTNAAGDTKLVEPYSKNVDFGEPLKTQDGKYVANYGTNKVFARYRDSSREPVLNSWLRDPKNRDLRTKDPVRADTDPMVLDPLYRTVIIFDEFHLLYDATVIGNELGVPDQKDQFGKVTMRGGQMVFEGLRNMLFHSYRISGMDSARFIASTATPFSEDDPMRFPKLLNAMIADPDKRLPETFDAFSAKYFSGPNNEYIKPEAFVKDFLLKTRGLISYLDNKNPGEFAQLEGGKPQIELVPMNMEQYSVVLKCLAGTLKKPQMDEPKDIDTTQLEANLDPEEMVKRVICTRHAAMYAAGAAGGAFSISAPTATIDREVFDPSKLKEELPLKAPKIKKIIDTIKKIDAEYAATHDGKKPKHVIFSGYSKGWGGKAIASALAAYGGFREMFFEDDEFIENKCLPEQPCPDGVKNRELSTDPLDTFTLLTTSRYYNNKRQIKASYFQKRKDWQRKTIKDSKWNTMEKIIGHPENLNGEKIRIIILSGNMSEGVSMKETLFMHLAESAITDQKEQQILGRVSRSCGHKYHGFIQGRGFPNVRIIIYKDILPNDRMFVHRLPDGTYAREDPLQFAKRIYRNAIPMGPDEPATKRENETIENFFKNCFEMMVLSSFDRQMNMGFNCALSAKINSSEGRMIRSIAQWENQPQVQQDDSERSTQAELQNLLNE</sequence>
<feature type="compositionally biased region" description="Polar residues" evidence="1">
    <location>
        <begin position="1001"/>
        <end position="1010"/>
    </location>
</feature>
<evidence type="ECO:0000313" key="2">
    <source>
        <dbReference type="EMBL" id="QYA18473.1"/>
    </source>
</evidence>
<gene>
    <name evidence="2" type="ORF">KOM_12_204</name>
</gene>
<name>A0A8F8PJZ3_9VIRU</name>
<keyword evidence="2" id="KW-0547">Nucleotide-binding</keyword>
<keyword evidence="2" id="KW-0347">Helicase</keyword>
<organism evidence="2">
    <name type="scientific">Clandestinovirus</name>
    <dbReference type="NCBI Taxonomy" id="2831644"/>
    <lineage>
        <taxon>Viruses</taxon>
    </lineage>
</organism>
<dbReference type="InterPro" id="IPR027417">
    <property type="entry name" value="P-loop_NTPase"/>
</dbReference>
<accession>A0A8F8PJZ3</accession>
<dbReference type="EMBL" id="MZ420154">
    <property type="protein sequence ID" value="QYA18473.1"/>
    <property type="molecule type" value="Genomic_DNA"/>
</dbReference>
<keyword evidence="2" id="KW-0378">Hydrolase</keyword>
<protein>
    <submittedName>
        <fullName evidence="2">Superfamily II DNA/RNA helicase</fullName>
    </submittedName>
</protein>
<reference evidence="2" key="1">
    <citation type="submission" date="2021-06" db="EMBL/GenBank/DDBJ databases">
        <authorList>
            <person name="Rolland C."/>
        </authorList>
    </citation>
    <scope>NUCLEOTIDE SEQUENCE</scope>
    <source>
        <strain evidence="2">347.936635</strain>
    </source>
</reference>
<proteinExistence type="predicted"/>
<feature type="region of interest" description="Disordered" evidence="1">
    <location>
        <begin position="987"/>
        <end position="1010"/>
    </location>
</feature>